<dbReference type="PANTHER" id="PTHR30193:SF37">
    <property type="entry name" value="INNER MEMBRANE ABC TRANSPORTER PERMEASE PROTEIN YCJO"/>
    <property type="match status" value="1"/>
</dbReference>
<feature type="transmembrane region" description="Helical" evidence="7">
    <location>
        <begin position="570"/>
        <end position="589"/>
    </location>
</feature>
<dbReference type="InterPro" id="IPR002372">
    <property type="entry name" value="PQQ_rpt_dom"/>
</dbReference>
<feature type="domain" description="ABC transmembrane type-1" evidence="8">
    <location>
        <begin position="431"/>
        <end position="647"/>
    </location>
</feature>
<keyword evidence="5 7" id="KW-1133">Transmembrane helix</keyword>
<evidence type="ECO:0000256" key="7">
    <source>
        <dbReference type="RuleBase" id="RU363032"/>
    </source>
</evidence>
<dbReference type="Proteomes" id="UP000612456">
    <property type="component" value="Unassembled WGS sequence"/>
</dbReference>
<organism evidence="9 10">
    <name type="scientific">Paenibacillus nasutitermitis</name>
    <dbReference type="NCBI Taxonomy" id="1652958"/>
    <lineage>
        <taxon>Bacteria</taxon>
        <taxon>Bacillati</taxon>
        <taxon>Bacillota</taxon>
        <taxon>Bacilli</taxon>
        <taxon>Bacillales</taxon>
        <taxon>Paenibacillaceae</taxon>
        <taxon>Paenibacillus</taxon>
    </lineage>
</organism>
<dbReference type="InterPro" id="IPR018391">
    <property type="entry name" value="PQQ_b-propeller_rpt"/>
</dbReference>
<dbReference type="Gene3D" id="1.10.3720.10">
    <property type="entry name" value="MetI-like"/>
    <property type="match status" value="1"/>
</dbReference>
<reference evidence="9" key="1">
    <citation type="journal article" date="2014" name="Int. J. Syst. Evol. Microbiol.">
        <title>Complete genome sequence of Corynebacterium casei LMG S-19264T (=DSM 44701T), isolated from a smear-ripened cheese.</title>
        <authorList>
            <consortium name="US DOE Joint Genome Institute (JGI-PGF)"/>
            <person name="Walter F."/>
            <person name="Albersmeier A."/>
            <person name="Kalinowski J."/>
            <person name="Ruckert C."/>
        </authorList>
    </citation>
    <scope>NUCLEOTIDE SEQUENCE</scope>
    <source>
        <strain evidence="9">CGMCC 1.15178</strain>
    </source>
</reference>
<name>A0A916ZAL4_9BACL</name>
<dbReference type="SUPFAM" id="SSF161098">
    <property type="entry name" value="MetI-like"/>
    <property type="match status" value="1"/>
</dbReference>
<comment type="caution">
    <text evidence="9">The sequence shown here is derived from an EMBL/GenBank/DDBJ whole genome shotgun (WGS) entry which is preliminary data.</text>
</comment>
<keyword evidence="2 7" id="KW-0813">Transport</keyword>
<dbReference type="InterPro" id="IPR015943">
    <property type="entry name" value="WD40/YVTN_repeat-like_dom_sf"/>
</dbReference>
<dbReference type="Pfam" id="PF13360">
    <property type="entry name" value="PQQ_2"/>
    <property type="match status" value="1"/>
</dbReference>
<evidence type="ECO:0000256" key="5">
    <source>
        <dbReference type="ARBA" id="ARBA00022989"/>
    </source>
</evidence>
<evidence type="ECO:0000313" key="9">
    <source>
        <dbReference type="EMBL" id="GGD84580.1"/>
    </source>
</evidence>
<protein>
    <recommendedName>
        <fullName evidence="8">ABC transmembrane type-1 domain-containing protein</fullName>
    </recommendedName>
</protein>
<evidence type="ECO:0000259" key="8">
    <source>
        <dbReference type="PROSITE" id="PS50928"/>
    </source>
</evidence>
<dbReference type="InterPro" id="IPR035906">
    <property type="entry name" value="MetI-like_sf"/>
</dbReference>
<feature type="transmembrane region" description="Helical" evidence="7">
    <location>
        <begin position="374"/>
        <end position="392"/>
    </location>
</feature>
<dbReference type="SUPFAM" id="SSF50998">
    <property type="entry name" value="Quinoprotein alcohol dehydrogenase-like"/>
    <property type="match status" value="1"/>
</dbReference>
<gene>
    <name evidence="9" type="ORF">GCM10010911_48650</name>
</gene>
<evidence type="ECO:0000256" key="1">
    <source>
        <dbReference type="ARBA" id="ARBA00004651"/>
    </source>
</evidence>
<dbReference type="EMBL" id="BMHP01000003">
    <property type="protein sequence ID" value="GGD84580.1"/>
    <property type="molecule type" value="Genomic_DNA"/>
</dbReference>
<feature type="transmembrane region" description="Helical" evidence="7">
    <location>
        <begin position="626"/>
        <end position="646"/>
    </location>
</feature>
<keyword evidence="4 7" id="KW-0812">Transmembrane</keyword>
<dbReference type="CDD" id="cd06261">
    <property type="entry name" value="TM_PBP2"/>
    <property type="match status" value="1"/>
</dbReference>
<dbReference type="GO" id="GO:0055085">
    <property type="term" value="P:transmembrane transport"/>
    <property type="evidence" value="ECO:0007669"/>
    <property type="project" value="InterPro"/>
</dbReference>
<accession>A0A916ZAL4</accession>
<dbReference type="Pfam" id="PF00528">
    <property type="entry name" value="BPD_transp_1"/>
    <property type="match status" value="1"/>
</dbReference>
<feature type="transmembrane region" description="Helical" evidence="7">
    <location>
        <begin position="471"/>
        <end position="490"/>
    </location>
</feature>
<dbReference type="RefSeq" id="WP_188995798.1">
    <property type="nucleotide sequence ID" value="NZ_BMHP01000003.1"/>
</dbReference>
<dbReference type="InterPro" id="IPR000515">
    <property type="entry name" value="MetI-like"/>
</dbReference>
<dbReference type="AlphaFoldDB" id="A0A916ZAL4"/>
<feature type="transmembrane region" description="Helical" evidence="7">
    <location>
        <begin position="525"/>
        <end position="549"/>
    </location>
</feature>
<dbReference type="GO" id="GO:0005886">
    <property type="term" value="C:plasma membrane"/>
    <property type="evidence" value="ECO:0007669"/>
    <property type="project" value="UniProtKB-SubCell"/>
</dbReference>
<evidence type="ECO:0000313" key="10">
    <source>
        <dbReference type="Proteomes" id="UP000612456"/>
    </source>
</evidence>
<keyword evidence="6 7" id="KW-0472">Membrane</keyword>
<dbReference type="SMART" id="SM00564">
    <property type="entry name" value="PQQ"/>
    <property type="match status" value="2"/>
</dbReference>
<sequence>MSLQTYPSRRVRRLSVVVSALLAVLLVVSFIASGSIKGGASSNPQLWSVSGSNYESVIALPDQGGMIIGTKDNKITRLDASGKTVWTLPTTGTPKGIDLSPDGKQLTAVTESRELLILDTESGKQAGSFKISYPGIAVNWGGAGIAISQGAGTNQRVGLFDLSGKKLWENKLFIITRTLAFAADGQTLFAGNDSSQISAFDASGKRLWLREGSYPIYSLAINGEQLVYADKGGYVGAIGAAGKLLWSNKLAAAISSVTAINEELFAAVNGNKLFLVNEAGKLAGSIQLKSSFMRLSSEPSGERLAVVGTQAAYLDAGLLASFQKNEKLAANLQIIAIIIAVLLVAALIAMAAAFSAKVRTRASSLGKRIWRGKIAYLLLLPTISSLALFNYYPTLSAFFHSFTNWKPGLPLKFVGWSNYKQVFHSHFFWTGIENLIALLVTGVIKLGAPLLVAVIIFHLPSERMKYWFRTLFVAPIVVPGIVITLVWSFFYDPNYGLLNSTLRELGLDNWTHTWLGEPGIAMKSIIFIGFPWIAPFAFLVFYGGLIGIPGDIYEAAKLEGIGRINRFLKLELPLLVGQIRLLLVLTFIGTMQDFALIYLTTQGGPLDSTYVPALELYYSASKFGDYGYASAIGVVLFGVILVGTIFQMRLRSSVEYS</sequence>
<comment type="subcellular location">
    <subcellularLocation>
        <location evidence="1 7">Cell membrane</location>
        <topology evidence="1 7">Multi-pass membrane protein</topology>
    </subcellularLocation>
</comment>
<dbReference type="PANTHER" id="PTHR30193">
    <property type="entry name" value="ABC TRANSPORTER PERMEASE PROTEIN"/>
    <property type="match status" value="1"/>
</dbReference>
<dbReference type="Gene3D" id="2.130.10.10">
    <property type="entry name" value="YVTN repeat-like/Quinoprotein amine dehydrogenase"/>
    <property type="match status" value="1"/>
</dbReference>
<feature type="transmembrane region" description="Helical" evidence="7">
    <location>
        <begin position="332"/>
        <end position="354"/>
    </location>
</feature>
<dbReference type="InterPro" id="IPR011047">
    <property type="entry name" value="Quinoprotein_ADH-like_sf"/>
</dbReference>
<dbReference type="PROSITE" id="PS50928">
    <property type="entry name" value="ABC_TM1"/>
    <property type="match status" value="1"/>
</dbReference>
<evidence type="ECO:0000256" key="4">
    <source>
        <dbReference type="ARBA" id="ARBA00022692"/>
    </source>
</evidence>
<dbReference type="InterPro" id="IPR051393">
    <property type="entry name" value="ABC_transporter_permease"/>
</dbReference>
<evidence type="ECO:0000256" key="3">
    <source>
        <dbReference type="ARBA" id="ARBA00022475"/>
    </source>
</evidence>
<evidence type="ECO:0000256" key="6">
    <source>
        <dbReference type="ARBA" id="ARBA00023136"/>
    </source>
</evidence>
<keyword evidence="10" id="KW-1185">Reference proteome</keyword>
<proteinExistence type="inferred from homology"/>
<keyword evidence="3" id="KW-1003">Cell membrane</keyword>
<reference evidence="9" key="2">
    <citation type="submission" date="2020-09" db="EMBL/GenBank/DDBJ databases">
        <authorList>
            <person name="Sun Q."/>
            <person name="Zhou Y."/>
        </authorList>
    </citation>
    <scope>NUCLEOTIDE SEQUENCE</scope>
    <source>
        <strain evidence="9">CGMCC 1.15178</strain>
    </source>
</reference>
<comment type="similarity">
    <text evidence="7">Belongs to the binding-protein-dependent transport system permease family.</text>
</comment>
<evidence type="ECO:0000256" key="2">
    <source>
        <dbReference type="ARBA" id="ARBA00022448"/>
    </source>
</evidence>
<feature type="transmembrane region" description="Helical" evidence="7">
    <location>
        <begin position="435"/>
        <end position="459"/>
    </location>
</feature>